<feature type="compositionally biased region" description="Low complexity" evidence="6">
    <location>
        <begin position="38"/>
        <end position="63"/>
    </location>
</feature>
<dbReference type="GO" id="GO:0006999">
    <property type="term" value="P:nuclear pore organization"/>
    <property type="evidence" value="ECO:0007669"/>
    <property type="project" value="TreeGrafter"/>
</dbReference>
<organism evidence="8 9">
    <name type="scientific">Geotrichum candidum</name>
    <name type="common">Oospora lactis</name>
    <name type="synonym">Dipodascus geotrichum</name>
    <dbReference type="NCBI Taxonomy" id="1173061"/>
    <lineage>
        <taxon>Eukaryota</taxon>
        <taxon>Fungi</taxon>
        <taxon>Dikarya</taxon>
        <taxon>Ascomycota</taxon>
        <taxon>Saccharomycotina</taxon>
        <taxon>Dipodascomycetes</taxon>
        <taxon>Dipodascales</taxon>
        <taxon>Dipodascaceae</taxon>
        <taxon>Geotrichum</taxon>
    </lineage>
</organism>
<keyword evidence="5" id="KW-0539">Nucleus</keyword>
<dbReference type="Pfam" id="PF13634">
    <property type="entry name" value="Nucleoporin_FG"/>
    <property type="match status" value="1"/>
</dbReference>
<dbReference type="InterPro" id="IPR025574">
    <property type="entry name" value="Nucleoporin_FG_rpt"/>
</dbReference>
<proteinExistence type="predicted"/>
<dbReference type="EMBL" id="CCBN010000016">
    <property type="protein sequence ID" value="CDO56778.1"/>
    <property type="molecule type" value="Genomic_DNA"/>
</dbReference>
<gene>
    <name evidence="8" type="ORF">BN980_GECA16s03090g</name>
</gene>
<dbReference type="Proteomes" id="UP000242525">
    <property type="component" value="Unassembled WGS sequence"/>
</dbReference>
<feature type="compositionally biased region" description="Polar residues" evidence="6">
    <location>
        <begin position="25"/>
        <end position="34"/>
    </location>
</feature>
<keyword evidence="4" id="KW-0653">Protein transport</keyword>
<reference evidence="8" key="1">
    <citation type="submission" date="2014-03" db="EMBL/GenBank/DDBJ databases">
        <authorList>
            <person name="Casaregola S."/>
        </authorList>
    </citation>
    <scope>NUCLEOTIDE SEQUENCE [LARGE SCALE GENOMIC DNA]</scope>
    <source>
        <strain evidence="8">CLIB 918</strain>
    </source>
</reference>
<feature type="domain" description="Nucleoporin Nup54 alpha-helical" evidence="7">
    <location>
        <begin position="242"/>
        <end position="379"/>
    </location>
</feature>
<feature type="region of interest" description="Disordered" evidence="6">
    <location>
        <begin position="1"/>
        <end position="154"/>
    </location>
</feature>
<evidence type="ECO:0000313" key="9">
    <source>
        <dbReference type="Proteomes" id="UP000242525"/>
    </source>
</evidence>
<dbReference type="GO" id="GO:0036228">
    <property type="term" value="P:protein localization to nuclear inner membrane"/>
    <property type="evidence" value="ECO:0007669"/>
    <property type="project" value="TreeGrafter"/>
</dbReference>
<dbReference type="GO" id="GO:0006607">
    <property type="term" value="P:NLS-bearing protein import into nucleus"/>
    <property type="evidence" value="ECO:0007669"/>
    <property type="project" value="TreeGrafter"/>
</dbReference>
<name>A0A0J9XHA8_GEOCN</name>
<evidence type="ECO:0000256" key="2">
    <source>
        <dbReference type="ARBA" id="ARBA00004620"/>
    </source>
</evidence>
<keyword evidence="9" id="KW-1185">Reference proteome</keyword>
<keyword evidence="4" id="KW-0811">Translocation</keyword>
<dbReference type="Pfam" id="PF13874">
    <property type="entry name" value="Nup54"/>
    <property type="match status" value="1"/>
</dbReference>
<dbReference type="GO" id="GO:0031965">
    <property type="term" value="C:nuclear membrane"/>
    <property type="evidence" value="ECO:0007669"/>
    <property type="project" value="UniProtKB-SubCell"/>
</dbReference>
<dbReference type="InterPro" id="IPR025712">
    <property type="entry name" value="Nup54_alpha-helical_dom"/>
</dbReference>
<comment type="subcellular location">
    <subcellularLocation>
        <location evidence="2">Nucleus membrane</location>
        <topology evidence="2">Peripheral membrane protein</topology>
        <orientation evidence="2">Nucleoplasmic side</orientation>
    </subcellularLocation>
    <subcellularLocation>
        <location evidence="1">Nucleus</location>
        <location evidence="1">Nuclear pore complex</location>
    </subcellularLocation>
</comment>
<dbReference type="GO" id="GO:0044613">
    <property type="term" value="C:nuclear pore central transport channel"/>
    <property type="evidence" value="ECO:0007669"/>
    <property type="project" value="TreeGrafter"/>
</dbReference>
<sequence>MFGSSFGQPQQQAQQQPQQGGLFGNTANTTQQSGGLFGNNTNTTQQPTGGLFGNTANNTATNTQSTGGLFGNTGTTQQSGGLFGGANNNQQSGGLFGGASNPQQSGGLFGGANNQQQQQQQQPQQIGLFGSNNSNATTQQPSFSWSKPSDQTPVNIGLQTNNMANGAGALTTQPFFNNTASNPNATQLAVTLLQKQQQTSGPSVIDQIEKIKDSWDPTSPQCALQCFFYNKVGTQQALLYQKPAGIDQARWDAAMAARPDDAHVPVHVVGFTDLEKRVARQEATVLVYRQRMHEINDKLNQLSSRHDLHTLVKTAQMQARHQRLVQRTLALAARLQVLRHRGFVLKPDEEVLKRELERLNQQVDDPAVFGRINEIWARLTVLRERAQALNQRMDEHDQLSSAVAAARSAGSSGLDWNDEQLEKLAKVLKAQQVGIAYLADVLQTDTAKVESIIEAQQQQQRQPLKRRW</sequence>
<evidence type="ECO:0000256" key="6">
    <source>
        <dbReference type="SAM" id="MobiDB-lite"/>
    </source>
</evidence>
<feature type="compositionally biased region" description="Polar residues" evidence="6">
    <location>
        <begin position="64"/>
        <end position="93"/>
    </location>
</feature>
<feature type="compositionally biased region" description="Low complexity" evidence="6">
    <location>
        <begin position="7"/>
        <end position="20"/>
    </location>
</feature>
<dbReference type="PANTHER" id="PTHR13000:SF0">
    <property type="entry name" value="NUCLEOPORIN P54"/>
    <property type="match status" value="1"/>
</dbReference>
<comment type="caution">
    <text evidence="8">The sequence shown here is derived from an EMBL/GenBank/DDBJ whole genome shotgun (WGS) entry which is preliminary data.</text>
</comment>
<keyword evidence="4" id="KW-0509">mRNA transport</keyword>
<dbReference type="STRING" id="1173061.A0A0J9XHA8"/>
<accession>A0A0J9XHA8</accession>
<dbReference type="PANTHER" id="PTHR13000">
    <property type="entry name" value="NUCLEOPORIN P54"/>
    <property type="match status" value="1"/>
</dbReference>
<protein>
    <submittedName>
        <fullName evidence="8">Similar to Saccharomyces cerevisiae YGR119C NUP57 Nucleoporin</fullName>
    </submittedName>
</protein>
<evidence type="ECO:0000256" key="5">
    <source>
        <dbReference type="ARBA" id="ARBA00023242"/>
    </source>
</evidence>
<evidence type="ECO:0000256" key="3">
    <source>
        <dbReference type="ARBA" id="ARBA00022448"/>
    </source>
</evidence>
<keyword evidence="4" id="KW-0906">Nuclear pore complex</keyword>
<dbReference type="AlphaFoldDB" id="A0A0J9XHA8"/>
<feature type="compositionally biased region" description="Low complexity" evidence="6">
    <location>
        <begin position="115"/>
        <end position="125"/>
    </location>
</feature>
<evidence type="ECO:0000259" key="7">
    <source>
        <dbReference type="Pfam" id="PF13874"/>
    </source>
</evidence>
<dbReference type="Gene3D" id="1.20.5.490">
    <property type="entry name" value="Single helix bin"/>
    <property type="match status" value="1"/>
</dbReference>
<dbReference type="InterPro" id="IPR024864">
    <property type="entry name" value="Nup54/Nup57/Nup44"/>
</dbReference>
<keyword evidence="3" id="KW-0813">Transport</keyword>
<dbReference type="GO" id="GO:0017056">
    <property type="term" value="F:structural constituent of nuclear pore"/>
    <property type="evidence" value="ECO:0007669"/>
    <property type="project" value="TreeGrafter"/>
</dbReference>
<dbReference type="OrthoDB" id="6162375at2759"/>
<feature type="compositionally biased region" description="Polar residues" evidence="6">
    <location>
        <begin position="130"/>
        <end position="154"/>
    </location>
</feature>
<evidence type="ECO:0000256" key="4">
    <source>
        <dbReference type="ARBA" id="ARBA00023132"/>
    </source>
</evidence>
<evidence type="ECO:0000256" key="1">
    <source>
        <dbReference type="ARBA" id="ARBA00004567"/>
    </source>
</evidence>
<evidence type="ECO:0000313" key="8">
    <source>
        <dbReference type="EMBL" id="CDO56778.1"/>
    </source>
</evidence>